<comment type="caution">
    <text evidence="1">The sequence shown here is derived from an EMBL/GenBank/DDBJ whole genome shotgun (WGS) entry which is preliminary data.</text>
</comment>
<dbReference type="EMBL" id="JAGYPE010000003">
    <property type="protein sequence ID" value="MBS4183641.1"/>
    <property type="molecule type" value="Genomic_DNA"/>
</dbReference>
<reference evidence="1" key="1">
    <citation type="submission" date="2021-05" db="EMBL/GenBank/DDBJ databases">
        <title>Novel Bacillus species.</title>
        <authorList>
            <person name="Liu G."/>
        </authorList>
    </citation>
    <scope>NUCLEOTIDE SEQUENCE</scope>
    <source>
        <strain evidence="1">FJAT-50051</strain>
    </source>
</reference>
<name>A0A942T1U1_9BACI</name>
<gene>
    <name evidence="1" type="ORF">KHB02_19820</name>
</gene>
<evidence type="ECO:0000313" key="1">
    <source>
        <dbReference type="EMBL" id="MBS4183641.1"/>
    </source>
</evidence>
<dbReference type="AlphaFoldDB" id="A0A942T1U1"/>
<accession>A0A942T1U1</accession>
<organism evidence="1">
    <name type="scientific">Neobacillus citreus</name>
    <dbReference type="NCBI Taxonomy" id="2833578"/>
    <lineage>
        <taxon>Bacteria</taxon>
        <taxon>Bacillati</taxon>
        <taxon>Bacillota</taxon>
        <taxon>Bacilli</taxon>
        <taxon>Bacillales</taxon>
        <taxon>Bacillaceae</taxon>
        <taxon>Neobacillus</taxon>
    </lineage>
</organism>
<sequence>MAVVLPGSVIASSDSKLPEAEFSGYAMIGADIVLGPEGQQAYGTVPAGADGAYTSVERTTTTAVVGTDHAGFARLFLYRSGDRWALGTSLLELAEYARSAGWPLTADHDQVISFLLINPVGNQLTSDRTAFHEIRLVPAGARVEISGGRRRRASVVPPAPLPAWSSYGGLLREGLWEIASRARTLLHSGLPLVATANGGRDFRVVLAALLAGNDTDKSLGELVRLRADDKNAEHWGTVSQLATDYSLELNRRGSVSRAHLEPRAGYALWRRNDLGVYGPIYPYRTDAPEVLLSGSGGEPHRRVYKSPSMAAVLEQARTEDVPSTTLTTLTAAMNSALGTVSRGQDERMVHFREFRERFHGGRTALRQPVFAPLAVGSLRRASALRDPSGELGTQISVDVIRNLAPELLEVPLQPGSKPFPKRQVSAATTVSPKQVVTGRVFGSLSVPKQQAERSSNAIEPFAAAFEEAVERVAGSGLLPSGVLDGARRTVTIAVERGSFEHAADGQVVGAVILAGEVLRLS</sequence>
<protein>
    <submittedName>
        <fullName evidence="1">Uncharacterized protein</fullName>
    </submittedName>
</protein>
<proteinExistence type="predicted"/>